<protein>
    <recommendedName>
        <fullName evidence="1">DUSP domain-containing protein</fullName>
    </recommendedName>
</protein>
<reference evidence="2 3" key="1">
    <citation type="submission" date="2019-03" db="EMBL/GenBank/DDBJ databases">
        <title>Single cell metagenomics reveals metabolic interactions within the superorganism composed of flagellate Streblomastix strix and complex community of Bacteroidetes bacteria on its surface.</title>
        <authorList>
            <person name="Treitli S.C."/>
            <person name="Kolisko M."/>
            <person name="Husnik F."/>
            <person name="Keeling P."/>
            <person name="Hampl V."/>
        </authorList>
    </citation>
    <scope>NUCLEOTIDE SEQUENCE [LARGE SCALE GENOMIC DNA]</scope>
    <source>
        <strain evidence="2">ST1C</strain>
    </source>
</reference>
<dbReference type="PROSITE" id="PS51283">
    <property type="entry name" value="DUSP"/>
    <property type="match status" value="1"/>
</dbReference>
<evidence type="ECO:0000313" key="2">
    <source>
        <dbReference type="EMBL" id="KAA6373170.1"/>
    </source>
</evidence>
<dbReference type="OrthoDB" id="289038at2759"/>
<dbReference type="Gene3D" id="3.30.2230.10">
    <property type="entry name" value="DUSP-like"/>
    <property type="match status" value="1"/>
</dbReference>
<dbReference type="Proteomes" id="UP000324800">
    <property type="component" value="Unassembled WGS sequence"/>
</dbReference>
<feature type="domain" description="DUSP" evidence="1">
    <location>
        <begin position="234"/>
        <end position="334"/>
    </location>
</feature>
<dbReference type="AlphaFoldDB" id="A0A5J4USP7"/>
<dbReference type="InterPro" id="IPR035927">
    <property type="entry name" value="DUSP-like_sf"/>
</dbReference>
<name>A0A5J4USP7_9EUKA</name>
<dbReference type="EMBL" id="SNRW01012969">
    <property type="protein sequence ID" value="KAA6373170.1"/>
    <property type="molecule type" value="Genomic_DNA"/>
</dbReference>
<dbReference type="Pfam" id="PF06337">
    <property type="entry name" value="DUSP"/>
    <property type="match status" value="1"/>
</dbReference>
<evidence type="ECO:0000259" key="1">
    <source>
        <dbReference type="PROSITE" id="PS51283"/>
    </source>
</evidence>
<dbReference type="SUPFAM" id="SSF143791">
    <property type="entry name" value="DUSP-like"/>
    <property type="match status" value="1"/>
</dbReference>
<dbReference type="InterPro" id="IPR006615">
    <property type="entry name" value="Pept_C19_DUSP"/>
</dbReference>
<dbReference type="GO" id="GO:0004843">
    <property type="term" value="F:cysteine-type deubiquitinase activity"/>
    <property type="evidence" value="ECO:0007669"/>
    <property type="project" value="InterPro"/>
</dbReference>
<dbReference type="SMART" id="SM00695">
    <property type="entry name" value="DUSP"/>
    <property type="match status" value="1"/>
</dbReference>
<accession>A0A5J4USP7</accession>
<sequence>MYAIKQQIIQHAGLLRLPEISDEEKIVSLIQLISLATSFTEGEWNGIVTTSGIVENVSQLMIETTNPKIRTLCGAAIEVIQQRGCEAGEPTDWRSLLSPIVSLLFNSDEKISEIGKQSILKSVVQNVEIINGLLQLGIFDETSELLDLTFPTQQTAQQSQQQILPQQVLLNILEVVEKIIRLNEDSAKKTNKLKKSASRIKQLNPSRQVRGLIGSILSILDDDEQEDFKEGEITGNMKQQYEIKNIELEQKILDKLADIWFMLDQKWINRWKNFTQTDSLELPGPITNQNLLKPDGINPISGLTHKNYRGINKELWYFLVKIYGGGPEIQRKTVDIYGD</sequence>
<gene>
    <name evidence="2" type="ORF">EZS28_031304</name>
</gene>
<evidence type="ECO:0000313" key="3">
    <source>
        <dbReference type="Proteomes" id="UP000324800"/>
    </source>
</evidence>
<proteinExistence type="predicted"/>
<organism evidence="2 3">
    <name type="scientific">Streblomastix strix</name>
    <dbReference type="NCBI Taxonomy" id="222440"/>
    <lineage>
        <taxon>Eukaryota</taxon>
        <taxon>Metamonada</taxon>
        <taxon>Preaxostyla</taxon>
        <taxon>Oxymonadida</taxon>
        <taxon>Streblomastigidae</taxon>
        <taxon>Streblomastix</taxon>
    </lineage>
</organism>
<comment type="caution">
    <text evidence="2">The sequence shown here is derived from an EMBL/GenBank/DDBJ whole genome shotgun (WGS) entry which is preliminary data.</text>
</comment>